<dbReference type="EMBL" id="LAZR01012684">
    <property type="protein sequence ID" value="KKM25600.1"/>
    <property type="molecule type" value="Genomic_DNA"/>
</dbReference>
<dbReference type="AlphaFoldDB" id="A0A0F9LDS5"/>
<protein>
    <submittedName>
        <fullName evidence="1">Uncharacterized protein</fullName>
    </submittedName>
</protein>
<name>A0A0F9LDS5_9ZZZZ</name>
<evidence type="ECO:0000313" key="1">
    <source>
        <dbReference type="EMBL" id="KKM25600.1"/>
    </source>
</evidence>
<proteinExistence type="predicted"/>
<accession>A0A0F9LDS5</accession>
<comment type="caution">
    <text evidence="1">The sequence shown here is derived from an EMBL/GenBank/DDBJ whole genome shotgun (WGS) entry which is preliminary data.</text>
</comment>
<sequence length="48" mass="5737">MEKNNPTQKAIEKRIFPDFLDFLDYLDAIKDIKNIKPIFSFLGERECM</sequence>
<organism evidence="1">
    <name type="scientific">marine sediment metagenome</name>
    <dbReference type="NCBI Taxonomy" id="412755"/>
    <lineage>
        <taxon>unclassified sequences</taxon>
        <taxon>metagenomes</taxon>
        <taxon>ecological metagenomes</taxon>
    </lineage>
</organism>
<gene>
    <name evidence="1" type="ORF">LCGC14_1593390</name>
</gene>
<reference evidence="1" key="1">
    <citation type="journal article" date="2015" name="Nature">
        <title>Complex archaea that bridge the gap between prokaryotes and eukaryotes.</title>
        <authorList>
            <person name="Spang A."/>
            <person name="Saw J.H."/>
            <person name="Jorgensen S.L."/>
            <person name="Zaremba-Niedzwiedzka K."/>
            <person name="Martijn J."/>
            <person name="Lind A.E."/>
            <person name="van Eijk R."/>
            <person name="Schleper C."/>
            <person name="Guy L."/>
            <person name="Ettema T.J."/>
        </authorList>
    </citation>
    <scope>NUCLEOTIDE SEQUENCE</scope>
</reference>
<feature type="non-terminal residue" evidence="1">
    <location>
        <position position="48"/>
    </location>
</feature>